<feature type="signal peptide" evidence="2">
    <location>
        <begin position="1"/>
        <end position="17"/>
    </location>
</feature>
<dbReference type="OrthoDB" id="1489153at2"/>
<dbReference type="Pfam" id="PF18962">
    <property type="entry name" value="Por_Secre_tail"/>
    <property type="match status" value="1"/>
</dbReference>
<reference evidence="5" key="1">
    <citation type="submission" date="2016-11" db="EMBL/GenBank/DDBJ databases">
        <authorList>
            <person name="Varghese N."/>
            <person name="Submissions S."/>
        </authorList>
    </citation>
    <scope>NUCLEOTIDE SEQUENCE [LARGE SCALE GENOMIC DNA]</scope>
    <source>
        <strain evidence="5">DSM 27623</strain>
    </source>
</reference>
<evidence type="ECO:0000313" key="5">
    <source>
        <dbReference type="Proteomes" id="UP000185207"/>
    </source>
</evidence>
<proteinExistence type="predicted"/>
<keyword evidence="1 2" id="KW-0732">Signal</keyword>
<accession>A0A1N6GHG9</accession>
<dbReference type="Proteomes" id="UP000185207">
    <property type="component" value="Unassembled WGS sequence"/>
</dbReference>
<keyword evidence="5" id="KW-1185">Reference proteome</keyword>
<dbReference type="EMBL" id="FSRK01000001">
    <property type="protein sequence ID" value="SIO06990.1"/>
    <property type="molecule type" value="Genomic_DNA"/>
</dbReference>
<dbReference type="NCBIfam" id="TIGR04183">
    <property type="entry name" value="Por_Secre_tail"/>
    <property type="match status" value="1"/>
</dbReference>
<evidence type="ECO:0000256" key="2">
    <source>
        <dbReference type="SAM" id="SignalP"/>
    </source>
</evidence>
<dbReference type="RefSeq" id="WP_083600712.1">
    <property type="nucleotide sequence ID" value="NZ_FSRK01000001.1"/>
</dbReference>
<feature type="domain" description="Secretion system C-terminal sorting" evidence="3">
    <location>
        <begin position="416"/>
        <end position="483"/>
    </location>
</feature>
<evidence type="ECO:0000259" key="3">
    <source>
        <dbReference type="Pfam" id="PF18962"/>
    </source>
</evidence>
<dbReference type="AlphaFoldDB" id="A0A1N6GHG9"/>
<gene>
    <name evidence="4" type="ORF">SAMN05444409_1853</name>
</gene>
<organism evidence="4 5">
    <name type="scientific">Epilithonimonas zeae</name>
    <dbReference type="NCBI Taxonomy" id="1416779"/>
    <lineage>
        <taxon>Bacteria</taxon>
        <taxon>Pseudomonadati</taxon>
        <taxon>Bacteroidota</taxon>
        <taxon>Flavobacteriia</taxon>
        <taxon>Flavobacteriales</taxon>
        <taxon>Weeksellaceae</taxon>
        <taxon>Chryseobacterium group</taxon>
        <taxon>Epilithonimonas</taxon>
    </lineage>
</organism>
<dbReference type="STRING" id="1416779.SAMN05444409_1853"/>
<feature type="chain" id="PRO_5009936190" evidence="2">
    <location>
        <begin position="18"/>
        <end position="484"/>
    </location>
</feature>
<sequence>MRKINFFAFLLCGLMSAQTTFTLVKDILPGVQNSTPSNFAIYNGKLYFSASSTIDGASIGSELWESDGTEAGTKLVSDIVPGNSSSSPNALYSFNNKLYFSGSMVINGTTTSGVLMSYDETNGVQLVSSTAKFSSNLTNLGNTLYFKATNANVTPNTQRLFYLNNSGQAVIADDNLNVLNIGLGPNKILANAQVTSAANPLLTQLYGFDGTSTALVKNVNPTTSSYPQYLIYSPALGKTLFNANGGNGGEPWITDGTEAGTVILKDINISSGTAGSNPNNFTEYKGKVYFSASDGLTSGIEPWVTDGTEQGTKMLKDIIPGTSGSFPEKFVVVKDKLYFFATSASNVKQIWETDGTDSGTKMLASIASGSSLVAYNDKLYVVARISSTDTIGTELYKVNLPEETLSVSEKDEFAKIYPNPSKGEIFVTKVKFGSFEVSDMTGRIVKKDKFSNNKIITNVTAGTYFLKVLSDDSKTEFVTKIVIK</sequence>
<evidence type="ECO:0000256" key="1">
    <source>
        <dbReference type="ARBA" id="ARBA00022729"/>
    </source>
</evidence>
<protein>
    <submittedName>
        <fullName evidence="4">Por secretion system C-terminal sorting domain-containing protein</fullName>
    </submittedName>
</protein>
<evidence type="ECO:0000313" key="4">
    <source>
        <dbReference type="EMBL" id="SIO06990.1"/>
    </source>
</evidence>
<dbReference type="InterPro" id="IPR026444">
    <property type="entry name" value="Secre_tail"/>
</dbReference>
<name>A0A1N6GHG9_9FLAO</name>